<organism evidence="2 3">
    <name type="scientific">Dreissena polymorpha</name>
    <name type="common">Zebra mussel</name>
    <name type="synonym">Mytilus polymorpha</name>
    <dbReference type="NCBI Taxonomy" id="45954"/>
    <lineage>
        <taxon>Eukaryota</taxon>
        <taxon>Metazoa</taxon>
        <taxon>Spiralia</taxon>
        <taxon>Lophotrochozoa</taxon>
        <taxon>Mollusca</taxon>
        <taxon>Bivalvia</taxon>
        <taxon>Autobranchia</taxon>
        <taxon>Heteroconchia</taxon>
        <taxon>Euheterodonta</taxon>
        <taxon>Imparidentia</taxon>
        <taxon>Neoheterodontei</taxon>
        <taxon>Myida</taxon>
        <taxon>Dreissenoidea</taxon>
        <taxon>Dreissenidae</taxon>
        <taxon>Dreissena</taxon>
    </lineage>
</organism>
<reference evidence="2" key="2">
    <citation type="submission" date="2020-11" db="EMBL/GenBank/DDBJ databases">
        <authorList>
            <person name="McCartney M.A."/>
            <person name="Auch B."/>
            <person name="Kono T."/>
            <person name="Mallez S."/>
            <person name="Becker A."/>
            <person name="Gohl D.M."/>
            <person name="Silverstein K.A.T."/>
            <person name="Koren S."/>
            <person name="Bechman K.B."/>
            <person name="Herman A."/>
            <person name="Abrahante J.E."/>
            <person name="Garbe J."/>
        </authorList>
    </citation>
    <scope>NUCLEOTIDE SEQUENCE</scope>
    <source>
        <strain evidence="2">Duluth1</strain>
        <tissue evidence="2">Whole animal</tissue>
    </source>
</reference>
<reference evidence="2" key="1">
    <citation type="journal article" date="2019" name="bioRxiv">
        <title>The Genome of the Zebra Mussel, Dreissena polymorpha: A Resource for Invasive Species Research.</title>
        <authorList>
            <person name="McCartney M.A."/>
            <person name="Auch B."/>
            <person name="Kono T."/>
            <person name="Mallez S."/>
            <person name="Zhang Y."/>
            <person name="Obille A."/>
            <person name="Becker A."/>
            <person name="Abrahante J.E."/>
            <person name="Garbe J."/>
            <person name="Badalamenti J.P."/>
            <person name="Herman A."/>
            <person name="Mangelson H."/>
            <person name="Liachko I."/>
            <person name="Sullivan S."/>
            <person name="Sone E.D."/>
            <person name="Koren S."/>
            <person name="Silverstein K.A.T."/>
            <person name="Beckman K.B."/>
            <person name="Gohl D.M."/>
        </authorList>
    </citation>
    <scope>NUCLEOTIDE SEQUENCE</scope>
    <source>
        <strain evidence="2">Duluth1</strain>
        <tissue evidence="2">Whole animal</tissue>
    </source>
</reference>
<accession>A0A9D4JIP5</accession>
<sequence length="390" mass="44605">MDTYSPTVDIDPVRGSAVRSGWQLYPGYPMPMYPGMYPGSWQPGHYYPDAWMRGPGNNMHSPIPPMPQGYGATPQVVPEWATTNETPLRPEAREGAQGARRNISLAMGGNIFEWTEEDKVEIIELLKENKEQLAAMLTDKARVDQELRELQAQFHKMQSSLESKLQQQIHQAREMIEQLETDRQIAIAEMKQQVHEENERKDGEILRLRSHAHSLGQENFQLKERIEQLEIASTDQLKKARANQLAKARAIFKRLKAEKSEAIAKGESRLKEYGNKMKVEKENLQLAKARAIFKRLKAEKSEAIDKGESRLKEYGNKMKVEENLQKQGNDFQNMEREVNQLQMRLAQSEEIMPGGGRCLTAAIYLGVEDTGLVMQATLVDLTIRGQYWRP</sequence>
<gene>
    <name evidence="2" type="ORF">DPMN_142472</name>
</gene>
<feature type="coiled-coil region" evidence="1">
    <location>
        <begin position="133"/>
        <end position="351"/>
    </location>
</feature>
<evidence type="ECO:0000313" key="2">
    <source>
        <dbReference type="EMBL" id="KAH3813996.1"/>
    </source>
</evidence>
<dbReference type="AlphaFoldDB" id="A0A9D4JIP5"/>
<dbReference type="Proteomes" id="UP000828390">
    <property type="component" value="Unassembled WGS sequence"/>
</dbReference>
<comment type="caution">
    <text evidence="2">The sequence shown here is derived from an EMBL/GenBank/DDBJ whole genome shotgun (WGS) entry which is preliminary data.</text>
</comment>
<proteinExistence type="predicted"/>
<evidence type="ECO:0000256" key="1">
    <source>
        <dbReference type="SAM" id="Coils"/>
    </source>
</evidence>
<dbReference type="EMBL" id="JAIWYP010000006">
    <property type="protein sequence ID" value="KAH3813996.1"/>
    <property type="molecule type" value="Genomic_DNA"/>
</dbReference>
<protein>
    <submittedName>
        <fullName evidence="2">Uncharacterized protein</fullName>
    </submittedName>
</protein>
<keyword evidence="1" id="KW-0175">Coiled coil</keyword>
<keyword evidence="3" id="KW-1185">Reference proteome</keyword>
<name>A0A9D4JIP5_DREPO</name>
<evidence type="ECO:0000313" key="3">
    <source>
        <dbReference type="Proteomes" id="UP000828390"/>
    </source>
</evidence>